<feature type="domain" description="HTH hxlR-type" evidence="4">
    <location>
        <begin position="11"/>
        <end position="108"/>
    </location>
</feature>
<dbReference type="InterPro" id="IPR036390">
    <property type="entry name" value="WH_DNA-bd_sf"/>
</dbReference>
<dbReference type="PANTHER" id="PTHR33204:SF18">
    <property type="entry name" value="TRANSCRIPTIONAL REGULATORY PROTEIN"/>
    <property type="match status" value="1"/>
</dbReference>
<comment type="caution">
    <text evidence="5">The sequence shown here is derived from an EMBL/GenBank/DDBJ whole genome shotgun (WGS) entry which is preliminary data.</text>
</comment>
<keyword evidence="2 5" id="KW-0238">DNA-binding</keyword>
<reference evidence="5 6" key="1">
    <citation type="submission" date="2023-07" db="EMBL/GenBank/DDBJ databases">
        <title>Sorghum-associated microbial communities from plants grown in Nebraska, USA.</title>
        <authorList>
            <person name="Schachtman D."/>
        </authorList>
    </citation>
    <scope>NUCLEOTIDE SEQUENCE [LARGE SCALE GENOMIC DNA]</scope>
    <source>
        <strain evidence="5 6">DS1039</strain>
    </source>
</reference>
<dbReference type="PROSITE" id="PS51118">
    <property type="entry name" value="HTH_HXLR"/>
    <property type="match status" value="1"/>
</dbReference>
<dbReference type="CDD" id="cd00090">
    <property type="entry name" value="HTH_ARSR"/>
    <property type="match status" value="1"/>
</dbReference>
<dbReference type="Proteomes" id="UP001185254">
    <property type="component" value="Unassembled WGS sequence"/>
</dbReference>
<evidence type="ECO:0000256" key="2">
    <source>
        <dbReference type="ARBA" id="ARBA00023125"/>
    </source>
</evidence>
<dbReference type="PANTHER" id="PTHR33204">
    <property type="entry name" value="TRANSCRIPTIONAL REGULATOR, MARR FAMILY"/>
    <property type="match status" value="1"/>
</dbReference>
<name>A0ABU1KYX2_9BURK</name>
<evidence type="ECO:0000313" key="6">
    <source>
        <dbReference type="Proteomes" id="UP001185254"/>
    </source>
</evidence>
<organism evidence="5 6">
    <name type="scientific">Paraburkholderia caledonica</name>
    <dbReference type="NCBI Taxonomy" id="134536"/>
    <lineage>
        <taxon>Bacteria</taxon>
        <taxon>Pseudomonadati</taxon>
        <taxon>Pseudomonadota</taxon>
        <taxon>Betaproteobacteria</taxon>
        <taxon>Burkholderiales</taxon>
        <taxon>Burkholderiaceae</taxon>
        <taxon>Paraburkholderia</taxon>
    </lineage>
</organism>
<dbReference type="Pfam" id="PF01638">
    <property type="entry name" value="HxlR"/>
    <property type="match status" value="1"/>
</dbReference>
<dbReference type="InterPro" id="IPR036388">
    <property type="entry name" value="WH-like_DNA-bd_sf"/>
</dbReference>
<proteinExistence type="predicted"/>
<dbReference type="InterPro" id="IPR011991">
    <property type="entry name" value="ArsR-like_HTH"/>
</dbReference>
<evidence type="ECO:0000313" key="5">
    <source>
        <dbReference type="EMBL" id="MDR6376176.1"/>
    </source>
</evidence>
<keyword evidence="6" id="KW-1185">Reference proteome</keyword>
<dbReference type="EMBL" id="JAVDQN010000002">
    <property type="protein sequence ID" value="MDR6376176.1"/>
    <property type="molecule type" value="Genomic_DNA"/>
</dbReference>
<keyword evidence="3" id="KW-0804">Transcription</keyword>
<dbReference type="GO" id="GO:0003677">
    <property type="term" value="F:DNA binding"/>
    <property type="evidence" value="ECO:0007669"/>
    <property type="project" value="UniProtKB-KW"/>
</dbReference>
<dbReference type="SUPFAM" id="SSF46785">
    <property type="entry name" value="Winged helix' DNA-binding domain"/>
    <property type="match status" value="1"/>
</dbReference>
<evidence type="ECO:0000256" key="1">
    <source>
        <dbReference type="ARBA" id="ARBA00023015"/>
    </source>
</evidence>
<evidence type="ECO:0000256" key="3">
    <source>
        <dbReference type="ARBA" id="ARBA00023163"/>
    </source>
</evidence>
<gene>
    <name evidence="5" type="ORF">J2776_002876</name>
</gene>
<accession>A0ABU1KYX2</accession>
<sequence length="164" mass="19048">MSWDSVCESVCPIARSLAVVGDRWTLLILRELSMGVHRFDDLQAQTGMSSHLLTTRLKRLESDGVIERRLYSERPPRYEYHRTQKGRELDPVLMALRSWGQKWEVGGDQDQSVKLVHKKSKKVIDHLWQTPNGGKNFTFEDVDAYLSPAFAKEREDRQVEFQNS</sequence>
<keyword evidence="1" id="KW-0805">Transcription regulation</keyword>
<dbReference type="InterPro" id="IPR002577">
    <property type="entry name" value="HTH_HxlR"/>
</dbReference>
<protein>
    <submittedName>
        <fullName evidence="5">DNA-binding HxlR family transcriptional regulator</fullName>
    </submittedName>
</protein>
<dbReference type="Gene3D" id="1.10.10.10">
    <property type="entry name" value="Winged helix-like DNA-binding domain superfamily/Winged helix DNA-binding domain"/>
    <property type="match status" value="1"/>
</dbReference>
<evidence type="ECO:0000259" key="4">
    <source>
        <dbReference type="PROSITE" id="PS51118"/>
    </source>
</evidence>
<dbReference type="RefSeq" id="WP_310066590.1">
    <property type="nucleotide sequence ID" value="NZ_JAVDQN010000002.1"/>
</dbReference>